<name>A0A1A8ZME0_PLAOA</name>
<proteinExistence type="predicted"/>
<dbReference type="EMBL" id="FLRD01000134">
    <property type="protein sequence ID" value="SBT44497.1"/>
    <property type="molecule type" value="Genomic_DNA"/>
</dbReference>
<evidence type="ECO:0000313" key="4">
    <source>
        <dbReference type="Proteomes" id="UP000078555"/>
    </source>
</evidence>
<organism evidence="2 3">
    <name type="scientific">Plasmodium ovale wallikeri</name>
    <dbReference type="NCBI Taxonomy" id="864142"/>
    <lineage>
        <taxon>Eukaryota</taxon>
        <taxon>Sar</taxon>
        <taxon>Alveolata</taxon>
        <taxon>Apicomplexa</taxon>
        <taxon>Aconoidasida</taxon>
        <taxon>Haemosporida</taxon>
        <taxon>Plasmodiidae</taxon>
        <taxon>Plasmodium</taxon>
        <taxon>Plasmodium (Plasmodium)</taxon>
    </lineage>
</organism>
<accession>A0A1A8ZME0</accession>
<evidence type="ECO:0000313" key="3">
    <source>
        <dbReference type="Proteomes" id="UP000078550"/>
    </source>
</evidence>
<sequence>MSFCCETPFGKFPLRQCGRSNVQKIKASLHLQSHLWMNICKRGSKLCERKCANILCTAASHQKSLYYKAIECTNRNKLKSELQNATIPPYATAKRYNVMENSLANVKNEVIKRGKKKENERLHIVTNWDDQKVHK</sequence>
<reference evidence="2" key="2">
    <citation type="submission" date="2016-05" db="EMBL/GenBank/DDBJ databases">
        <authorList>
            <person name="Lavstsen T."/>
            <person name="Jespersen J.S."/>
        </authorList>
    </citation>
    <scope>NUCLEOTIDE SEQUENCE [LARGE SCALE GENOMIC DNA]</scope>
</reference>
<dbReference type="AlphaFoldDB" id="A0A1A8ZME0"/>
<dbReference type="EMBL" id="FLRE01000176">
    <property type="protein sequence ID" value="SBT45028.1"/>
    <property type="molecule type" value="Genomic_DNA"/>
</dbReference>
<evidence type="ECO:0000313" key="2">
    <source>
        <dbReference type="EMBL" id="SBT45028.1"/>
    </source>
</evidence>
<dbReference type="Proteomes" id="UP000078550">
    <property type="component" value="Unassembled WGS sequence"/>
</dbReference>
<keyword evidence="4" id="KW-1185">Reference proteome</keyword>
<protein>
    <submittedName>
        <fullName evidence="2">Uncharacterized protein</fullName>
    </submittedName>
</protein>
<dbReference type="Proteomes" id="UP000078555">
    <property type="component" value="Unassembled WGS sequence"/>
</dbReference>
<gene>
    <name evidence="1" type="ORF">POVWA1_050040</name>
    <name evidence="2" type="ORF">POVWA2_049060</name>
</gene>
<evidence type="ECO:0000313" key="1">
    <source>
        <dbReference type="EMBL" id="SBT44497.1"/>
    </source>
</evidence>
<reference evidence="3 4" key="1">
    <citation type="submission" date="2016-05" db="EMBL/GenBank/DDBJ databases">
        <authorList>
            <person name="Naeem Raeece"/>
        </authorList>
    </citation>
    <scope>NUCLEOTIDE SEQUENCE [LARGE SCALE GENOMIC DNA]</scope>
</reference>